<keyword evidence="3" id="KW-1185">Reference proteome</keyword>
<proteinExistence type="predicted"/>
<dbReference type="SUPFAM" id="SSF55729">
    <property type="entry name" value="Acyl-CoA N-acyltransferases (Nat)"/>
    <property type="match status" value="1"/>
</dbReference>
<accession>A0A0A3I428</accession>
<evidence type="ECO:0000313" key="3">
    <source>
        <dbReference type="Proteomes" id="UP000030416"/>
    </source>
</evidence>
<dbReference type="CDD" id="cd04301">
    <property type="entry name" value="NAT_SF"/>
    <property type="match status" value="1"/>
</dbReference>
<dbReference type="InterPro" id="IPR000182">
    <property type="entry name" value="GNAT_dom"/>
</dbReference>
<evidence type="ECO:0000259" key="1">
    <source>
        <dbReference type="PROSITE" id="PS51186"/>
    </source>
</evidence>
<dbReference type="AlphaFoldDB" id="A0A0A3I428"/>
<dbReference type="Proteomes" id="UP000030416">
    <property type="component" value="Unassembled WGS sequence"/>
</dbReference>
<gene>
    <name evidence="2" type="ORF">CD29_15230</name>
</gene>
<keyword evidence="2" id="KW-0808">Transferase</keyword>
<protein>
    <submittedName>
        <fullName evidence="2">Acetyltransferase</fullName>
    </submittedName>
</protein>
<reference evidence="2 3" key="1">
    <citation type="submission" date="2014-02" db="EMBL/GenBank/DDBJ databases">
        <title>Draft genome sequence of Lysinibacillus manganicus DSM 26584T.</title>
        <authorList>
            <person name="Zhang F."/>
            <person name="Wang G."/>
            <person name="Zhang L."/>
        </authorList>
    </citation>
    <scope>NUCLEOTIDE SEQUENCE [LARGE SCALE GENOMIC DNA]</scope>
    <source>
        <strain evidence="2 3">DSM 26584</strain>
    </source>
</reference>
<sequence>MKYTIRSANENDLSGLCSIRNNLDLFKNYIKQVMNKEIDLVIAEQNSLIVGFGVLKLKGILHPKLSDLFVKEVYRGTGIGSEIIRYRENIARDLGYTEIFVSVDPIENTKMVKLIKKHGYETISEPYIKKATYYKDDGSSFDKTYTRIDLKKLLY</sequence>
<name>A0A0A3I428_9BACL</name>
<comment type="caution">
    <text evidence="2">The sequence shown here is derived from an EMBL/GenBank/DDBJ whole genome shotgun (WGS) entry which is preliminary data.</text>
</comment>
<organism evidence="2 3">
    <name type="scientific">Ureibacillus manganicus DSM 26584</name>
    <dbReference type="NCBI Taxonomy" id="1384049"/>
    <lineage>
        <taxon>Bacteria</taxon>
        <taxon>Bacillati</taxon>
        <taxon>Bacillota</taxon>
        <taxon>Bacilli</taxon>
        <taxon>Bacillales</taxon>
        <taxon>Caryophanaceae</taxon>
        <taxon>Ureibacillus</taxon>
    </lineage>
</organism>
<evidence type="ECO:0000313" key="2">
    <source>
        <dbReference type="EMBL" id="KGR77418.1"/>
    </source>
</evidence>
<dbReference type="Gene3D" id="3.40.630.30">
    <property type="match status" value="1"/>
</dbReference>
<dbReference type="OrthoDB" id="9797990at2"/>
<dbReference type="PROSITE" id="PS51186">
    <property type="entry name" value="GNAT"/>
    <property type="match status" value="1"/>
</dbReference>
<dbReference type="GO" id="GO:0016747">
    <property type="term" value="F:acyltransferase activity, transferring groups other than amino-acyl groups"/>
    <property type="evidence" value="ECO:0007669"/>
    <property type="project" value="InterPro"/>
</dbReference>
<dbReference type="Pfam" id="PF00583">
    <property type="entry name" value="Acetyltransf_1"/>
    <property type="match status" value="1"/>
</dbReference>
<dbReference type="RefSeq" id="WP_036188415.1">
    <property type="nucleotide sequence ID" value="NZ_AVDA01000019.1"/>
</dbReference>
<feature type="domain" description="N-acetyltransferase" evidence="1">
    <location>
        <begin position="3"/>
        <end position="139"/>
    </location>
</feature>
<dbReference type="eggNOG" id="COG1247">
    <property type="taxonomic scope" value="Bacteria"/>
</dbReference>
<dbReference type="InterPro" id="IPR016181">
    <property type="entry name" value="Acyl_CoA_acyltransferase"/>
</dbReference>
<dbReference type="STRING" id="1384049.CD29_15230"/>
<dbReference type="EMBL" id="JPVN01000019">
    <property type="protein sequence ID" value="KGR77418.1"/>
    <property type="molecule type" value="Genomic_DNA"/>
</dbReference>